<dbReference type="Proteomes" id="UP000256269">
    <property type="component" value="Unassembled WGS sequence"/>
</dbReference>
<organism evidence="1 2">
    <name type="scientific">Kutzneria buriramensis</name>
    <dbReference type="NCBI Taxonomy" id="1045776"/>
    <lineage>
        <taxon>Bacteria</taxon>
        <taxon>Bacillati</taxon>
        <taxon>Actinomycetota</taxon>
        <taxon>Actinomycetes</taxon>
        <taxon>Pseudonocardiales</taxon>
        <taxon>Pseudonocardiaceae</taxon>
        <taxon>Kutzneria</taxon>
    </lineage>
</organism>
<dbReference type="RefSeq" id="WP_147329098.1">
    <property type="nucleotide sequence ID" value="NZ_CP144377.1"/>
</dbReference>
<sequence length="108" mass="12426">MTGPRPARFSPPARFHEVVYLRSELATATHQHRLHSWRVSVLAHFDDLAGVEHFEVLDIRIVADQDPGQYIKPFEHAELIGFRVQEYPGAQPGQVVRWFAAEQVRGRQ</sequence>
<accession>A0A3E0G5U5</accession>
<evidence type="ECO:0000313" key="2">
    <source>
        <dbReference type="Proteomes" id="UP000256269"/>
    </source>
</evidence>
<comment type="caution">
    <text evidence="1">The sequence shown here is derived from an EMBL/GenBank/DDBJ whole genome shotgun (WGS) entry which is preliminary data.</text>
</comment>
<dbReference type="AlphaFoldDB" id="A0A3E0G5U5"/>
<gene>
    <name evidence="1" type="ORF">BCF44_1473</name>
</gene>
<evidence type="ECO:0000313" key="1">
    <source>
        <dbReference type="EMBL" id="REH17431.1"/>
    </source>
</evidence>
<keyword evidence="2" id="KW-1185">Reference proteome</keyword>
<dbReference type="EMBL" id="QUNO01000047">
    <property type="protein sequence ID" value="REH17431.1"/>
    <property type="molecule type" value="Genomic_DNA"/>
</dbReference>
<reference evidence="1 2" key="1">
    <citation type="submission" date="2018-08" db="EMBL/GenBank/DDBJ databases">
        <title>Genomic Encyclopedia of Archaeal and Bacterial Type Strains, Phase II (KMG-II): from individual species to whole genera.</title>
        <authorList>
            <person name="Goeker M."/>
        </authorList>
    </citation>
    <scope>NUCLEOTIDE SEQUENCE [LARGE SCALE GENOMIC DNA]</scope>
    <source>
        <strain evidence="1 2">DSM 45791</strain>
    </source>
</reference>
<name>A0A3E0G5U5_9PSEU</name>
<protein>
    <submittedName>
        <fullName evidence="1">Uncharacterized protein</fullName>
    </submittedName>
</protein>
<proteinExistence type="predicted"/>